<organism evidence="7">
    <name type="scientific">Sheuella amnicola</name>
    <dbReference type="NCBI Taxonomy" id="2707330"/>
    <lineage>
        <taxon>Bacteria</taxon>
        <taxon>Pseudomonadati</taxon>
        <taxon>Pseudomonadota</taxon>
        <taxon>Betaproteobacteria</taxon>
        <taxon>Burkholderiales</taxon>
        <taxon>Alcaligenaceae</taxon>
        <taxon>Sheuella</taxon>
    </lineage>
</organism>
<keyword evidence="3 5" id="KW-0067">ATP-binding</keyword>
<comment type="catalytic activity">
    <reaction evidence="5">
        <text>3'-dephospho-CoA + ATP = ADP + CoA + H(+)</text>
        <dbReference type="Rhea" id="RHEA:18245"/>
        <dbReference type="ChEBI" id="CHEBI:15378"/>
        <dbReference type="ChEBI" id="CHEBI:30616"/>
        <dbReference type="ChEBI" id="CHEBI:57287"/>
        <dbReference type="ChEBI" id="CHEBI:57328"/>
        <dbReference type="ChEBI" id="CHEBI:456216"/>
        <dbReference type="EC" id="2.7.1.24"/>
    </reaction>
</comment>
<dbReference type="GO" id="GO:0004140">
    <property type="term" value="F:dephospho-CoA kinase activity"/>
    <property type="evidence" value="ECO:0007669"/>
    <property type="project" value="UniProtKB-UniRule"/>
</dbReference>
<comment type="function">
    <text evidence="5">Catalyzes the phosphorylation of the 3'-hydroxyl group of dephosphocoenzyme A to form coenzyme A.</text>
</comment>
<dbReference type="Pfam" id="PF01121">
    <property type="entry name" value="CoaE"/>
    <property type="match status" value="1"/>
</dbReference>
<sequence length="200" mass="21720">MLKIGLTGGIGSGKTKVADLLAGWGASVIDTDLIAHGLTAPGGRAIQPIVDLFGPDVIENTGALDRQKMRELVFSDQSRRPELEAIMHPLIADEVLAQAARATGLYLVFVVPLLVESGRWLDRVDRVCVVDCDQETQIRRVQARSGLSLETVQHILNAQATREQRLVVADDVLINSGQTSLADLENQVLVLHKGWCKLVV</sequence>
<dbReference type="EC" id="2.7.1.24" evidence="5 6"/>
<dbReference type="RefSeq" id="WP_163656040.1">
    <property type="nucleotide sequence ID" value="NZ_JAAGRN010000010.1"/>
</dbReference>
<dbReference type="CDD" id="cd02022">
    <property type="entry name" value="DPCK"/>
    <property type="match status" value="1"/>
</dbReference>
<dbReference type="PANTHER" id="PTHR10695">
    <property type="entry name" value="DEPHOSPHO-COA KINASE-RELATED"/>
    <property type="match status" value="1"/>
</dbReference>
<dbReference type="SUPFAM" id="SSF52540">
    <property type="entry name" value="P-loop containing nucleoside triphosphate hydrolases"/>
    <property type="match status" value="1"/>
</dbReference>
<dbReference type="PROSITE" id="PS51219">
    <property type="entry name" value="DPCK"/>
    <property type="match status" value="1"/>
</dbReference>
<keyword evidence="5 7" id="KW-0418">Kinase</keyword>
<dbReference type="GO" id="GO:0015937">
    <property type="term" value="P:coenzyme A biosynthetic process"/>
    <property type="evidence" value="ECO:0007669"/>
    <property type="project" value="UniProtKB-UniRule"/>
</dbReference>
<dbReference type="HAMAP" id="MF_00376">
    <property type="entry name" value="Dephospho_CoA_kinase"/>
    <property type="match status" value="1"/>
</dbReference>
<dbReference type="AlphaFoldDB" id="A0A6B2R1V9"/>
<comment type="similarity">
    <text evidence="1 5">Belongs to the CoaE family.</text>
</comment>
<proteinExistence type="inferred from homology"/>
<name>A0A6B2R1V9_9BURK</name>
<feature type="binding site" evidence="5">
    <location>
        <begin position="11"/>
        <end position="16"/>
    </location>
    <ligand>
        <name>ATP</name>
        <dbReference type="ChEBI" id="CHEBI:30616"/>
    </ligand>
</feature>
<dbReference type="GO" id="GO:0005524">
    <property type="term" value="F:ATP binding"/>
    <property type="evidence" value="ECO:0007669"/>
    <property type="project" value="UniProtKB-UniRule"/>
</dbReference>
<evidence type="ECO:0000256" key="3">
    <source>
        <dbReference type="ARBA" id="ARBA00022840"/>
    </source>
</evidence>
<dbReference type="UniPathway" id="UPA00241">
    <property type="reaction ID" value="UER00356"/>
</dbReference>
<keyword evidence="5" id="KW-0963">Cytoplasm</keyword>
<comment type="caution">
    <text evidence="7">The sequence shown here is derived from an EMBL/GenBank/DDBJ whole genome shotgun (WGS) entry which is preliminary data.</text>
</comment>
<evidence type="ECO:0000256" key="5">
    <source>
        <dbReference type="HAMAP-Rule" id="MF_00376"/>
    </source>
</evidence>
<dbReference type="InterPro" id="IPR027417">
    <property type="entry name" value="P-loop_NTPase"/>
</dbReference>
<reference evidence="7" key="1">
    <citation type="submission" date="2020-02" db="EMBL/GenBank/DDBJ databases">
        <authorList>
            <person name="Chen W.-M."/>
        </authorList>
    </citation>
    <scope>NUCLEOTIDE SEQUENCE</scope>
    <source>
        <strain evidence="7">NBD-18</strain>
    </source>
</reference>
<dbReference type="GO" id="GO:0005737">
    <property type="term" value="C:cytoplasm"/>
    <property type="evidence" value="ECO:0007669"/>
    <property type="project" value="UniProtKB-SubCell"/>
</dbReference>
<accession>A0A6B2R1V9</accession>
<dbReference type="EMBL" id="JAAGRN010000010">
    <property type="protein sequence ID" value="NDY84222.1"/>
    <property type="molecule type" value="Genomic_DNA"/>
</dbReference>
<evidence type="ECO:0000256" key="1">
    <source>
        <dbReference type="ARBA" id="ARBA00009018"/>
    </source>
</evidence>
<comment type="pathway">
    <text evidence="5">Cofactor biosynthesis; coenzyme A biosynthesis; CoA from (R)-pantothenate: step 5/5.</text>
</comment>
<gene>
    <name evidence="5" type="primary">coaE</name>
    <name evidence="7" type="ORF">G3I67_13395</name>
</gene>
<evidence type="ECO:0000256" key="4">
    <source>
        <dbReference type="ARBA" id="ARBA00022993"/>
    </source>
</evidence>
<keyword evidence="4 5" id="KW-0173">Coenzyme A biosynthesis</keyword>
<dbReference type="InterPro" id="IPR001977">
    <property type="entry name" value="Depp_CoAkinase"/>
</dbReference>
<dbReference type="Gene3D" id="3.40.50.300">
    <property type="entry name" value="P-loop containing nucleotide triphosphate hydrolases"/>
    <property type="match status" value="1"/>
</dbReference>
<keyword evidence="5 7" id="KW-0808">Transferase</keyword>
<keyword evidence="2 5" id="KW-0547">Nucleotide-binding</keyword>
<evidence type="ECO:0000256" key="6">
    <source>
        <dbReference type="NCBIfam" id="TIGR00152"/>
    </source>
</evidence>
<evidence type="ECO:0000256" key="2">
    <source>
        <dbReference type="ARBA" id="ARBA00022741"/>
    </source>
</evidence>
<comment type="subcellular location">
    <subcellularLocation>
        <location evidence="5">Cytoplasm</location>
    </subcellularLocation>
</comment>
<evidence type="ECO:0000313" key="7">
    <source>
        <dbReference type="EMBL" id="NDY84222.1"/>
    </source>
</evidence>
<protein>
    <recommendedName>
        <fullName evidence="5 6">Dephospho-CoA kinase</fullName>
        <ecNumber evidence="5 6">2.7.1.24</ecNumber>
    </recommendedName>
    <alternativeName>
        <fullName evidence="5">Dephosphocoenzyme A kinase</fullName>
    </alternativeName>
</protein>
<dbReference type="NCBIfam" id="TIGR00152">
    <property type="entry name" value="dephospho-CoA kinase"/>
    <property type="match status" value="1"/>
</dbReference>
<dbReference type="PANTHER" id="PTHR10695:SF46">
    <property type="entry name" value="BIFUNCTIONAL COENZYME A SYNTHASE-RELATED"/>
    <property type="match status" value="1"/>
</dbReference>